<evidence type="ECO:0000256" key="4">
    <source>
        <dbReference type="SAM" id="MobiDB-lite"/>
    </source>
</evidence>
<comment type="caution">
    <text evidence="6">The sequence shown here is derived from an EMBL/GenBank/DDBJ whole genome shotgun (WGS) entry which is preliminary data.</text>
</comment>
<dbReference type="EMBL" id="JAADJT010000008">
    <property type="protein sequence ID" value="NGZ86339.1"/>
    <property type="molecule type" value="Genomic_DNA"/>
</dbReference>
<keyword evidence="7" id="KW-1185">Reference proteome</keyword>
<evidence type="ECO:0000313" key="6">
    <source>
        <dbReference type="EMBL" id="NGZ86339.1"/>
    </source>
</evidence>
<dbReference type="PANTHER" id="PTHR33204">
    <property type="entry name" value="TRANSCRIPTIONAL REGULATOR, MARR FAMILY"/>
    <property type="match status" value="1"/>
</dbReference>
<feature type="compositionally biased region" description="Basic residues" evidence="4">
    <location>
        <begin position="168"/>
        <end position="177"/>
    </location>
</feature>
<feature type="domain" description="HTH hxlR-type" evidence="5">
    <location>
        <begin position="11"/>
        <end position="108"/>
    </location>
</feature>
<protein>
    <submittedName>
        <fullName evidence="6">Helix-turn-helix transcriptional regulator</fullName>
    </submittedName>
</protein>
<organism evidence="6 7">
    <name type="scientific">Duganella aceris</name>
    <dbReference type="NCBI Taxonomy" id="2703883"/>
    <lineage>
        <taxon>Bacteria</taxon>
        <taxon>Pseudomonadati</taxon>
        <taxon>Pseudomonadota</taxon>
        <taxon>Betaproteobacteria</taxon>
        <taxon>Burkholderiales</taxon>
        <taxon>Oxalobacteraceae</taxon>
        <taxon>Telluria group</taxon>
        <taxon>Duganella</taxon>
    </lineage>
</organism>
<evidence type="ECO:0000313" key="7">
    <source>
        <dbReference type="Proteomes" id="UP000666369"/>
    </source>
</evidence>
<dbReference type="RefSeq" id="WP_166106093.1">
    <property type="nucleotide sequence ID" value="NZ_JAADJT010000008.1"/>
</dbReference>
<dbReference type="InterPro" id="IPR036390">
    <property type="entry name" value="WH_DNA-bd_sf"/>
</dbReference>
<dbReference type="Gene3D" id="1.10.10.10">
    <property type="entry name" value="Winged helix-like DNA-binding domain superfamily/Winged helix DNA-binding domain"/>
    <property type="match status" value="1"/>
</dbReference>
<reference evidence="7" key="1">
    <citation type="submission" date="2023-07" db="EMBL/GenBank/DDBJ databases">
        <title>Duganella aceri sp. nov., isolated from tree sap.</title>
        <authorList>
            <person name="Kim I.S."/>
        </authorList>
    </citation>
    <scope>NUCLEOTIDE SEQUENCE [LARGE SCALE GENOMIC DNA]</scope>
    <source>
        <strain evidence="7">SAP-35</strain>
    </source>
</reference>
<evidence type="ECO:0000256" key="1">
    <source>
        <dbReference type="ARBA" id="ARBA00023015"/>
    </source>
</evidence>
<dbReference type="InterPro" id="IPR036388">
    <property type="entry name" value="WH-like_DNA-bd_sf"/>
</dbReference>
<keyword evidence="1" id="KW-0805">Transcription regulation</keyword>
<accession>A0ABX0FP86</accession>
<sequence length="177" mass="20294">MSWDEVSDSVCPIARSLALVGDRWTMLILRELGMGSHRFDALQAQTGMSSHLLTLRLKRLESDGVIERRQYSERPPRYEYHKTQKGRELDPVLMMLRTWGRKWEHDCPHGEPAVKLVHKASGIELDDLWQIPGGGRDFTFDDVEPTIGKTYAAEREQRSAAFREGAPKPKKSPLPRK</sequence>
<keyword evidence="3" id="KW-0804">Transcription</keyword>
<evidence type="ECO:0000256" key="3">
    <source>
        <dbReference type="ARBA" id="ARBA00023163"/>
    </source>
</evidence>
<evidence type="ECO:0000259" key="5">
    <source>
        <dbReference type="PROSITE" id="PS51118"/>
    </source>
</evidence>
<dbReference type="PANTHER" id="PTHR33204:SF18">
    <property type="entry name" value="TRANSCRIPTIONAL REGULATORY PROTEIN"/>
    <property type="match status" value="1"/>
</dbReference>
<dbReference type="PROSITE" id="PS51118">
    <property type="entry name" value="HTH_HXLR"/>
    <property type="match status" value="1"/>
</dbReference>
<evidence type="ECO:0000256" key="2">
    <source>
        <dbReference type="ARBA" id="ARBA00023125"/>
    </source>
</evidence>
<dbReference type="Proteomes" id="UP000666369">
    <property type="component" value="Unassembled WGS sequence"/>
</dbReference>
<proteinExistence type="predicted"/>
<dbReference type="Pfam" id="PF01638">
    <property type="entry name" value="HxlR"/>
    <property type="match status" value="1"/>
</dbReference>
<name>A0ABX0FP86_9BURK</name>
<dbReference type="InterPro" id="IPR002577">
    <property type="entry name" value="HTH_HxlR"/>
</dbReference>
<gene>
    <name evidence="6" type="ORF">GW587_19020</name>
</gene>
<dbReference type="SUPFAM" id="SSF46785">
    <property type="entry name" value="Winged helix' DNA-binding domain"/>
    <property type="match status" value="1"/>
</dbReference>
<keyword evidence="2" id="KW-0238">DNA-binding</keyword>
<feature type="region of interest" description="Disordered" evidence="4">
    <location>
        <begin position="154"/>
        <end position="177"/>
    </location>
</feature>